<evidence type="ECO:0000313" key="4">
    <source>
        <dbReference type="EMBL" id="MCR1898223.1"/>
    </source>
</evidence>
<accession>A0AAE3HGL0</accession>
<protein>
    <submittedName>
        <fullName evidence="4">YigZ family protein</fullName>
    </submittedName>
</protein>
<dbReference type="GO" id="GO:0006446">
    <property type="term" value="P:regulation of translational initiation"/>
    <property type="evidence" value="ECO:0007669"/>
    <property type="project" value="TreeGrafter"/>
</dbReference>
<dbReference type="InterPro" id="IPR020569">
    <property type="entry name" value="UPF0029_Impact_CS"/>
</dbReference>
<dbReference type="NCBIfam" id="TIGR00257">
    <property type="entry name" value="IMPACT_YIGZ"/>
    <property type="match status" value="1"/>
</dbReference>
<proteinExistence type="inferred from homology"/>
<evidence type="ECO:0000259" key="3">
    <source>
        <dbReference type="Pfam" id="PF09186"/>
    </source>
</evidence>
<dbReference type="Pfam" id="PF09186">
    <property type="entry name" value="DUF1949"/>
    <property type="match status" value="1"/>
</dbReference>
<dbReference type="InterPro" id="IPR036956">
    <property type="entry name" value="Impact_N_sf"/>
</dbReference>
<dbReference type="Gene3D" id="3.30.230.30">
    <property type="entry name" value="Impact, N-terminal domain"/>
    <property type="match status" value="1"/>
</dbReference>
<dbReference type="Pfam" id="PF01205">
    <property type="entry name" value="Impact_N"/>
    <property type="match status" value="1"/>
</dbReference>
<organism evidence="4 5">
    <name type="scientific">Irregularibacter muris</name>
    <dbReference type="NCBI Taxonomy" id="1796619"/>
    <lineage>
        <taxon>Bacteria</taxon>
        <taxon>Bacillati</taxon>
        <taxon>Bacillota</taxon>
        <taxon>Clostridia</taxon>
        <taxon>Eubacteriales</taxon>
        <taxon>Eubacteriaceae</taxon>
        <taxon>Irregularibacter</taxon>
    </lineage>
</organism>
<dbReference type="SUPFAM" id="SSF54211">
    <property type="entry name" value="Ribosomal protein S5 domain 2-like"/>
    <property type="match status" value="1"/>
</dbReference>
<evidence type="ECO:0000256" key="1">
    <source>
        <dbReference type="ARBA" id="ARBA00007665"/>
    </source>
</evidence>
<feature type="domain" description="UPF0029" evidence="3">
    <location>
        <begin position="139"/>
        <end position="193"/>
    </location>
</feature>
<dbReference type="InterPro" id="IPR023582">
    <property type="entry name" value="Impact"/>
</dbReference>
<dbReference type="InterPro" id="IPR015796">
    <property type="entry name" value="Impact_YigZ-like"/>
</dbReference>
<feature type="domain" description="Impact N-terminal" evidence="2">
    <location>
        <begin position="19"/>
        <end position="119"/>
    </location>
</feature>
<dbReference type="PROSITE" id="PS00910">
    <property type="entry name" value="UPF0029"/>
    <property type="match status" value="1"/>
</dbReference>
<dbReference type="PANTHER" id="PTHR16301">
    <property type="entry name" value="IMPACT-RELATED"/>
    <property type="match status" value="1"/>
</dbReference>
<dbReference type="RefSeq" id="WP_257529677.1">
    <property type="nucleotide sequence ID" value="NZ_JANKAS010000002.1"/>
</dbReference>
<sequence length="209" mass="23919">MNSYITINEKAEVEEIIEKSKFISYVFPIQSEEEATNIIHKINKLHWKATHNVYAFILGENKEIQRSSDDGEPSGTAGVPVLEIIKKEDLTNILIIVTRYFGGIKLGAGGLIRAYAHMGKIGIEQCAKVKNILCEQIKVTVDYQHWGRIENECNSQGFDIQEVEFLDKVYLSFYLQEEQIKSFISRIEDITRGEVVMEFLGKQFVKLPI</sequence>
<dbReference type="InterPro" id="IPR015269">
    <property type="entry name" value="UPF0029_Impact_C"/>
</dbReference>
<reference evidence="4" key="1">
    <citation type="submission" date="2022-07" db="EMBL/GenBank/DDBJ databases">
        <title>Enhanced cultured diversity of the mouse gut microbiota enables custom-made synthetic communities.</title>
        <authorList>
            <person name="Afrizal A."/>
        </authorList>
    </citation>
    <scope>NUCLEOTIDE SEQUENCE</scope>
    <source>
        <strain evidence="4">DSM 28593</strain>
    </source>
</reference>
<dbReference type="InterPro" id="IPR035647">
    <property type="entry name" value="EFG_III/V"/>
</dbReference>
<dbReference type="SUPFAM" id="SSF54980">
    <property type="entry name" value="EF-G C-terminal domain-like"/>
    <property type="match status" value="1"/>
</dbReference>
<dbReference type="Gene3D" id="3.30.70.240">
    <property type="match status" value="1"/>
</dbReference>
<dbReference type="InterPro" id="IPR020568">
    <property type="entry name" value="Ribosomal_Su5_D2-typ_SF"/>
</dbReference>
<evidence type="ECO:0000259" key="2">
    <source>
        <dbReference type="Pfam" id="PF01205"/>
    </source>
</evidence>
<dbReference type="InterPro" id="IPR001498">
    <property type="entry name" value="Impact_N"/>
</dbReference>
<dbReference type="GO" id="GO:0005737">
    <property type="term" value="C:cytoplasm"/>
    <property type="evidence" value="ECO:0007669"/>
    <property type="project" value="TreeGrafter"/>
</dbReference>
<evidence type="ECO:0000313" key="5">
    <source>
        <dbReference type="Proteomes" id="UP001205748"/>
    </source>
</evidence>
<dbReference type="PANTHER" id="PTHR16301:SF20">
    <property type="entry name" value="IMPACT FAMILY MEMBER YIGZ"/>
    <property type="match status" value="1"/>
</dbReference>
<dbReference type="Proteomes" id="UP001205748">
    <property type="component" value="Unassembled WGS sequence"/>
</dbReference>
<comment type="similarity">
    <text evidence="1">Belongs to the IMPACT family.</text>
</comment>
<dbReference type="EMBL" id="JANKAS010000002">
    <property type="protein sequence ID" value="MCR1898223.1"/>
    <property type="molecule type" value="Genomic_DNA"/>
</dbReference>
<keyword evidence="5" id="KW-1185">Reference proteome</keyword>
<comment type="caution">
    <text evidence="4">The sequence shown here is derived from an EMBL/GenBank/DDBJ whole genome shotgun (WGS) entry which is preliminary data.</text>
</comment>
<dbReference type="AlphaFoldDB" id="A0AAE3HGL0"/>
<gene>
    <name evidence="4" type="ORF">NSA47_04370</name>
</gene>
<name>A0AAE3HGL0_9FIRM</name>